<dbReference type="Gene3D" id="3.90.280.10">
    <property type="entry name" value="PEBP-like"/>
    <property type="match status" value="1"/>
</dbReference>
<feature type="non-terminal residue" evidence="2">
    <location>
        <position position="1"/>
    </location>
</feature>
<dbReference type="InterPro" id="IPR008914">
    <property type="entry name" value="PEBP"/>
</dbReference>
<reference evidence="2" key="1">
    <citation type="submission" date="2022-03" db="EMBL/GenBank/DDBJ databases">
        <authorList>
            <person name="Martin H S."/>
        </authorList>
    </citation>
    <scope>NUCLEOTIDE SEQUENCE</scope>
</reference>
<evidence type="ECO:0000256" key="1">
    <source>
        <dbReference type="SAM" id="SignalP"/>
    </source>
</evidence>
<feature type="signal peptide" evidence="1">
    <location>
        <begin position="1"/>
        <end position="22"/>
    </location>
</feature>
<name>A0ABN8IER9_9NEOP</name>
<dbReference type="EMBL" id="OW152832">
    <property type="protein sequence ID" value="CAH2051983.1"/>
    <property type="molecule type" value="Genomic_DNA"/>
</dbReference>
<dbReference type="SUPFAM" id="SSF49777">
    <property type="entry name" value="PEBP-like"/>
    <property type="match status" value="1"/>
</dbReference>
<keyword evidence="1" id="KW-0732">Signal</keyword>
<dbReference type="PANTHER" id="PTHR11362:SF81">
    <property type="entry name" value="PROTEIN CBG19696"/>
    <property type="match status" value="1"/>
</dbReference>
<evidence type="ECO:0000313" key="2">
    <source>
        <dbReference type="EMBL" id="CAH2051983.1"/>
    </source>
</evidence>
<sequence length="162" mass="17520">MACVLGSTIVFTLVHLAVLASSAENVSEAFINFAVVPDAIPVTPSDLAKVLYAGDVQVLLGNEVSPSQTISIPSVDWDGDMNSVYTLAMIEIDLPTRASPLLRAFLHWLVGNIPGNEVTKGETLAAYVPPVPPPATGLHRYVFLIYQQPERIDFNLNLLDFT</sequence>
<protein>
    <submittedName>
        <fullName evidence="2">Uncharacterized protein</fullName>
    </submittedName>
</protein>
<feature type="chain" id="PRO_5046300671" evidence="1">
    <location>
        <begin position="23"/>
        <end position="162"/>
    </location>
</feature>
<dbReference type="Pfam" id="PF01161">
    <property type="entry name" value="PBP"/>
    <property type="match status" value="1"/>
</dbReference>
<dbReference type="InterPro" id="IPR036610">
    <property type="entry name" value="PEBP-like_sf"/>
</dbReference>
<dbReference type="InterPro" id="IPR035810">
    <property type="entry name" value="PEBP_euk"/>
</dbReference>
<dbReference type="PANTHER" id="PTHR11362">
    <property type="entry name" value="PHOSPHATIDYLETHANOLAMINE-BINDING PROTEIN"/>
    <property type="match status" value="1"/>
</dbReference>
<dbReference type="Proteomes" id="UP000837857">
    <property type="component" value="Chromosome 20"/>
</dbReference>
<proteinExistence type="predicted"/>
<evidence type="ECO:0000313" key="3">
    <source>
        <dbReference type="Proteomes" id="UP000837857"/>
    </source>
</evidence>
<organism evidence="2 3">
    <name type="scientific">Iphiclides podalirius</name>
    <name type="common">scarce swallowtail</name>
    <dbReference type="NCBI Taxonomy" id="110791"/>
    <lineage>
        <taxon>Eukaryota</taxon>
        <taxon>Metazoa</taxon>
        <taxon>Ecdysozoa</taxon>
        <taxon>Arthropoda</taxon>
        <taxon>Hexapoda</taxon>
        <taxon>Insecta</taxon>
        <taxon>Pterygota</taxon>
        <taxon>Neoptera</taxon>
        <taxon>Endopterygota</taxon>
        <taxon>Lepidoptera</taxon>
        <taxon>Glossata</taxon>
        <taxon>Ditrysia</taxon>
        <taxon>Papilionoidea</taxon>
        <taxon>Papilionidae</taxon>
        <taxon>Papilioninae</taxon>
        <taxon>Iphiclides</taxon>
    </lineage>
</organism>
<dbReference type="CDD" id="cd00866">
    <property type="entry name" value="PEBP_euk"/>
    <property type="match status" value="1"/>
</dbReference>
<gene>
    <name evidence="2" type="ORF">IPOD504_LOCUS8028</name>
</gene>
<accession>A0ABN8IER9</accession>
<keyword evidence="3" id="KW-1185">Reference proteome</keyword>